<comment type="caution">
    <text evidence="7">The sequence shown here is derived from an EMBL/GenBank/DDBJ whole genome shotgun (WGS) entry which is preliminary data.</text>
</comment>
<evidence type="ECO:0000313" key="7">
    <source>
        <dbReference type="EMBL" id="MFB9950612.1"/>
    </source>
</evidence>
<dbReference type="Gene3D" id="1.20.1560.10">
    <property type="entry name" value="ABC transporter type 1, transmembrane domain"/>
    <property type="match status" value="1"/>
</dbReference>
<gene>
    <name evidence="7" type="ORF">ACFFP0_17305</name>
</gene>
<evidence type="ECO:0000313" key="8">
    <source>
        <dbReference type="Proteomes" id="UP001589692"/>
    </source>
</evidence>
<feature type="transmembrane region" description="Helical" evidence="5">
    <location>
        <begin position="33"/>
        <end position="51"/>
    </location>
</feature>
<name>A0ABV6AIZ9_9HYPH</name>
<keyword evidence="8" id="KW-1185">Reference proteome</keyword>
<evidence type="ECO:0000256" key="1">
    <source>
        <dbReference type="ARBA" id="ARBA00004651"/>
    </source>
</evidence>
<dbReference type="SUPFAM" id="SSF90123">
    <property type="entry name" value="ABC transporter transmembrane region"/>
    <property type="match status" value="1"/>
</dbReference>
<evidence type="ECO:0000256" key="4">
    <source>
        <dbReference type="ARBA" id="ARBA00023136"/>
    </source>
</evidence>
<keyword evidence="2 5" id="KW-0812">Transmembrane</keyword>
<keyword evidence="3 5" id="KW-1133">Transmembrane helix</keyword>
<feature type="transmembrane region" description="Helical" evidence="5">
    <location>
        <begin position="131"/>
        <end position="152"/>
    </location>
</feature>
<dbReference type="Pfam" id="PF00664">
    <property type="entry name" value="ABC_membrane"/>
    <property type="match status" value="1"/>
</dbReference>
<dbReference type="PROSITE" id="PS50929">
    <property type="entry name" value="ABC_TM1F"/>
    <property type="match status" value="1"/>
</dbReference>
<dbReference type="InterPro" id="IPR036640">
    <property type="entry name" value="ABC1_TM_sf"/>
</dbReference>
<feature type="domain" description="ABC transmembrane type-1" evidence="6">
    <location>
        <begin position="1"/>
        <end position="267"/>
    </location>
</feature>
<accession>A0ABV6AIZ9</accession>
<keyword evidence="4 5" id="KW-0472">Membrane</keyword>
<reference evidence="7 8" key="1">
    <citation type="submission" date="2024-09" db="EMBL/GenBank/DDBJ databases">
        <authorList>
            <person name="Sun Q."/>
            <person name="Mori K."/>
        </authorList>
    </citation>
    <scope>NUCLEOTIDE SEQUENCE [LARGE SCALE GENOMIC DNA]</scope>
    <source>
        <strain evidence="7 8">TBRC 4938</strain>
    </source>
</reference>
<dbReference type="EMBL" id="JBHMAA010000018">
    <property type="protein sequence ID" value="MFB9950612.1"/>
    <property type="molecule type" value="Genomic_DNA"/>
</dbReference>
<feature type="transmembrane region" description="Helical" evidence="5">
    <location>
        <begin position="213"/>
        <end position="232"/>
    </location>
</feature>
<evidence type="ECO:0000256" key="5">
    <source>
        <dbReference type="SAM" id="Phobius"/>
    </source>
</evidence>
<dbReference type="Proteomes" id="UP001589692">
    <property type="component" value="Unassembled WGS sequence"/>
</dbReference>
<organism evidence="7 8">
    <name type="scientific">Rhizobium puerariae</name>
    <dbReference type="NCBI Taxonomy" id="1585791"/>
    <lineage>
        <taxon>Bacteria</taxon>
        <taxon>Pseudomonadati</taxon>
        <taxon>Pseudomonadota</taxon>
        <taxon>Alphaproteobacteria</taxon>
        <taxon>Hyphomicrobiales</taxon>
        <taxon>Rhizobiaceae</taxon>
        <taxon>Rhizobium/Agrobacterium group</taxon>
        <taxon>Rhizobium</taxon>
    </lineage>
</organism>
<dbReference type="InterPro" id="IPR011527">
    <property type="entry name" value="ABC1_TM_dom"/>
</dbReference>
<evidence type="ECO:0000256" key="2">
    <source>
        <dbReference type="ARBA" id="ARBA00022692"/>
    </source>
</evidence>
<comment type="subcellular location">
    <subcellularLocation>
        <location evidence="1">Cell membrane</location>
        <topology evidence="1">Multi-pass membrane protein</topology>
    </subcellularLocation>
</comment>
<sequence>MTLAIAIAQAASVAASAETITRALQSDGQTLILLVWLIVILAFLAGVSTLGERWSGELLAQSYITAIRSQLFEATIHSARGTPESRWLTSFVSDLTALRNWATNGPVRMLTSTVALAISSAWFVISSPQLAATLLPIGLAMVAIGILHRTLGEAIVMQRRARGRLTRFVLRRIRIEVGDNNPGGHGRKTFAERSGQLASCAVARARITGLMDAIAMSSGLLASLILVTLSAQGQPFDTTALAGALTLLGFLSSRIVEFSRALQAFAAGHVALHRIRQLLEGGSHPNVDAGD</sequence>
<protein>
    <submittedName>
        <fullName evidence="7">ABC transporter transmembrane domain-containing protein</fullName>
    </submittedName>
</protein>
<evidence type="ECO:0000256" key="3">
    <source>
        <dbReference type="ARBA" id="ARBA00022989"/>
    </source>
</evidence>
<feature type="transmembrane region" description="Helical" evidence="5">
    <location>
        <begin position="238"/>
        <end position="256"/>
    </location>
</feature>
<evidence type="ECO:0000259" key="6">
    <source>
        <dbReference type="PROSITE" id="PS50929"/>
    </source>
</evidence>
<dbReference type="RefSeq" id="WP_377263217.1">
    <property type="nucleotide sequence ID" value="NZ_JBHMAA010000018.1"/>
</dbReference>
<proteinExistence type="predicted"/>